<dbReference type="Gene3D" id="1.10.490.70">
    <property type="entry name" value="Histidine kinase N-terminal domain"/>
    <property type="match status" value="1"/>
</dbReference>
<accession>A0A485LZ45</accession>
<protein>
    <recommendedName>
        <fullName evidence="2">RsbT co-antagonist protein RsbRD N-terminal domain-containing protein</fullName>
    </recommendedName>
</protein>
<dbReference type="AlphaFoldDB" id="A0A485LZ45"/>
<evidence type="ECO:0000313" key="1">
    <source>
        <dbReference type="EMBL" id="VFU14352.1"/>
    </source>
</evidence>
<dbReference type="EMBL" id="CAADRM010000090">
    <property type="protein sequence ID" value="VFU14352.1"/>
    <property type="molecule type" value="Genomic_DNA"/>
</dbReference>
<gene>
    <name evidence="1" type="ORF">SCFA_280016</name>
</gene>
<name>A0A485LZ45_9ZZZZ</name>
<proteinExistence type="predicted"/>
<sequence length="154" mass="18476">MTEMIYQKIVELIQANADHLTKRLMRDILSREETRSYKTLPEKEVYWRVFDVYSRLDSWLSKDKKKGEIKQHYTKLGAQSYNEDIPLSDLVMMLLLIKRHLWIFVMENQFFSSSFELSQALELNNKVVLFFDRVIYFAVMGYEEEMRKSLKKAG</sequence>
<reference evidence="1" key="1">
    <citation type="submission" date="2019-03" db="EMBL/GenBank/DDBJ databases">
        <authorList>
            <person name="Hao L."/>
        </authorList>
    </citation>
    <scope>NUCLEOTIDE SEQUENCE</scope>
</reference>
<evidence type="ECO:0008006" key="2">
    <source>
        <dbReference type="Google" id="ProtNLM"/>
    </source>
</evidence>
<organism evidence="1">
    <name type="scientific">anaerobic digester metagenome</name>
    <dbReference type="NCBI Taxonomy" id="1263854"/>
    <lineage>
        <taxon>unclassified sequences</taxon>
        <taxon>metagenomes</taxon>
        <taxon>ecological metagenomes</taxon>
    </lineage>
</organism>